<dbReference type="InterPro" id="IPR038974">
    <property type="entry name" value="CIF1/2"/>
</dbReference>
<dbReference type="Proteomes" id="UP001180020">
    <property type="component" value="Unassembled WGS sequence"/>
</dbReference>
<dbReference type="AlphaFoldDB" id="A0AAV9DLH4"/>
<dbReference type="PANTHER" id="PTHR35290">
    <property type="entry name" value="PROTEIN CASPARIAN STRIP INTEGRITY FACTOR 1-RELATED"/>
    <property type="match status" value="1"/>
</dbReference>
<comment type="caution">
    <text evidence="1">The sequence shown here is derived from an EMBL/GenBank/DDBJ whole genome shotgun (WGS) entry which is preliminary data.</text>
</comment>
<reference evidence="1" key="1">
    <citation type="journal article" date="2023" name="Nat. Commun.">
        <title>Diploid and tetraploid genomes of Acorus and the evolution of monocots.</title>
        <authorList>
            <person name="Ma L."/>
            <person name="Liu K.W."/>
            <person name="Li Z."/>
            <person name="Hsiao Y.Y."/>
            <person name="Qi Y."/>
            <person name="Fu T."/>
            <person name="Tang G.D."/>
            <person name="Zhang D."/>
            <person name="Sun W.H."/>
            <person name="Liu D.K."/>
            <person name="Li Y."/>
            <person name="Chen G.Z."/>
            <person name="Liu X.D."/>
            <person name="Liao X.Y."/>
            <person name="Jiang Y.T."/>
            <person name="Yu X."/>
            <person name="Hao Y."/>
            <person name="Huang J."/>
            <person name="Zhao X.W."/>
            <person name="Ke S."/>
            <person name="Chen Y.Y."/>
            <person name="Wu W.L."/>
            <person name="Hsu J.L."/>
            <person name="Lin Y.F."/>
            <person name="Huang M.D."/>
            <person name="Li C.Y."/>
            <person name="Huang L."/>
            <person name="Wang Z.W."/>
            <person name="Zhao X."/>
            <person name="Zhong W.Y."/>
            <person name="Peng D.H."/>
            <person name="Ahmad S."/>
            <person name="Lan S."/>
            <person name="Zhang J.S."/>
            <person name="Tsai W.C."/>
            <person name="Van de Peer Y."/>
            <person name="Liu Z.J."/>
        </authorList>
    </citation>
    <scope>NUCLEOTIDE SEQUENCE</scope>
    <source>
        <strain evidence="1">CP</strain>
    </source>
</reference>
<proteinExistence type="predicted"/>
<evidence type="ECO:0000313" key="2">
    <source>
        <dbReference type="Proteomes" id="UP001180020"/>
    </source>
</evidence>
<reference evidence="1" key="2">
    <citation type="submission" date="2023-06" db="EMBL/GenBank/DDBJ databases">
        <authorList>
            <person name="Ma L."/>
            <person name="Liu K.-W."/>
            <person name="Li Z."/>
            <person name="Hsiao Y.-Y."/>
            <person name="Qi Y."/>
            <person name="Fu T."/>
            <person name="Tang G."/>
            <person name="Zhang D."/>
            <person name="Sun W.-H."/>
            <person name="Liu D.-K."/>
            <person name="Li Y."/>
            <person name="Chen G.-Z."/>
            <person name="Liu X.-D."/>
            <person name="Liao X.-Y."/>
            <person name="Jiang Y.-T."/>
            <person name="Yu X."/>
            <person name="Hao Y."/>
            <person name="Huang J."/>
            <person name="Zhao X.-W."/>
            <person name="Ke S."/>
            <person name="Chen Y.-Y."/>
            <person name="Wu W.-L."/>
            <person name="Hsu J.-L."/>
            <person name="Lin Y.-F."/>
            <person name="Huang M.-D."/>
            <person name="Li C.-Y."/>
            <person name="Huang L."/>
            <person name="Wang Z.-W."/>
            <person name="Zhao X."/>
            <person name="Zhong W.-Y."/>
            <person name="Peng D.-H."/>
            <person name="Ahmad S."/>
            <person name="Lan S."/>
            <person name="Zhang J.-S."/>
            <person name="Tsai W.-C."/>
            <person name="Van De Peer Y."/>
            <person name="Liu Z.-J."/>
        </authorList>
    </citation>
    <scope>NUCLEOTIDE SEQUENCE</scope>
    <source>
        <strain evidence="1">CP</strain>
        <tissue evidence="1">Leaves</tissue>
    </source>
</reference>
<dbReference type="PANTHER" id="PTHR35290:SF2">
    <property type="entry name" value="PROTEIN CASPARIAN STRIP INTEGRITY FACTOR 1"/>
    <property type="match status" value="1"/>
</dbReference>
<gene>
    <name evidence="1" type="ORF">QJS10_CPB12g00065</name>
</gene>
<accession>A0AAV9DLH4</accession>
<name>A0AAV9DLH4_ACOCL</name>
<sequence>MVQVHMESKAMMESLNNEKAIGAHQRMLTVNTKDYGSYDPAPAMDKPAFKPIPN</sequence>
<evidence type="ECO:0000313" key="1">
    <source>
        <dbReference type="EMBL" id="KAK1301353.1"/>
    </source>
</evidence>
<keyword evidence="2" id="KW-1185">Reference proteome</keyword>
<dbReference type="EMBL" id="JAUJYO010000012">
    <property type="protein sequence ID" value="KAK1301353.1"/>
    <property type="molecule type" value="Genomic_DNA"/>
</dbReference>
<protein>
    <submittedName>
        <fullName evidence="1">Uncharacterized protein</fullName>
    </submittedName>
</protein>
<organism evidence="1 2">
    <name type="scientific">Acorus calamus</name>
    <name type="common">Sweet flag</name>
    <dbReference type="NCBI Taxonomy" id="4465"/>
    <lineage>
        <taxon>Eukaryota</taxon>
        <taxon>Viridiplantae</taxon>
        <taxon>Streptophyta</taxon>
        <taxon>Embryophyta</taxon>
        <taxon>Tracheophyta</taxon>
        <taxon>Spermatophyta</taxon>
        <taxon>Magnoliopsida</taxon>
        <taxon>Liliopsida</taxon>
        <taxon>Acoraceae</taxon>
        <taxon>Acorus</taxon>
    </lineage>
</organism>